<comment type="caution">
    <text evidence="2">The sequence shown here is derived from an EMBL/GenBank/DDBJ whole genome shotgun (WGS) entry which is preliminary data.</text>
</comment>
<dbReference type="Proteomes" id="UP000247790">
    <property type="component" value="Unassembled WGS sequence"/>
</dbReference>
<keyword evidence="2" id="KW-0378">Hydrolase</keyword>
<evidence type="ECO:0000313" key="3">
    <source>
        <dbReference type="Proteomes" id="UP000247790"/>
    </source>
</evidence>
<dbReference type="PANTHER" id="PTHR35336">
    <property type="entry name" value="ADENOSYLCOBINAMIDE AMIDOHYDROLASE"/>
    <property type="match status" value="1"/>
</dbReference>
<dbReference type="GO" id="GO:0016787">
    <property type="term" value="F:hydrolase activity"/>
    <property type="evidence" value="ECO:0007669"/>
    <property type="project" value="UniProtKB-KW"/>
</dbReference>
<dbReference type="InterPro" id="IPR002808">
    <property type="entry name" value="AdoCbi_amidolase"/>
</dbReference>
<feature type="region of interest" description="Disordered" evidence="1">
    <location>
        <begin position="1"/>
        <end position="27"/>
    </location>
</feature>
<reference evidence="2 3" key="1">
    <citation type="submission" date="2018-06" db="EMBL/GenBank/DDBJ databases">
        <title>Genomic Encyclopedia of Type Strains, Phase III (KMG-III): the genomes of soil and plant-associated and newly described type strains.</title>
        <authorList>
            <person name="Whitman W."/>
        </authorList>
    </citation>
    <scope>NUCLEOTIDE SEQUENCE [LARGE SCALE GENOMIC DNA]</scope>
    <source>
        <strain evidence="2 3">CECT 7022</strain>
    </source>
</reference>
<sequence>MNEERREKREERREKREERREKREERGREAAVTLPFYNYFTHDKKDENTYMSSSWPGLRISAHERHIRAHSPQIVQALSSAVYGGGMLKLDRVFNIYVDMHYRCDDPPRDIEQALHEWQERPEQCAGLLTAVRLEHTSIQEYTSAHFGLLCCTTAGVSNAARAGSERTVFDVHGKKHKTTALPLRVAEAASAIAPEYSALHVCDLSNTPSSDTSSISSSNTSSISSYIPGTINIMLWFNGQMTPSAMVNAIQTAVEAKAAALADAGIMDSENGQTATGTTTDAIVLAIRQAEHESQPLHAYAGTATAMGAAIGRLVYDTVTESLQAGLHWKERRGQGDNDI</sequence>
<accession>A0A2V4VH61</accession>
<evidence type="ECO:0000256" key="1">
    <source>
        <dbReference type="SAM" id="MobiDB-lite"/>
    </source>
</evidence>
<protein>
    <submittedName>
        <fullName evidence="2">Adenosylcobinamide amidohydrolase</fullName>
    </submittedName>
</protein>
<evidence type="ECO:0000313" key="2">
    <source>
        <dbReference type="EMBL" id="PYE45522.1"/>
    </source>
</evidence>
<dbReference type="PANTHER" id="PTHR35336:SF5">
    <property type="entry name" value="ADENOSYLCOBINAMIDE AMIDOHYDROLASE"/>
    <property type="match status" value="1"/>
</dbReference>
<name>A0A2V4VH61_PAEBA</name>
<organism evidence="2 3">
    <name type="scientific">Paenibacillus barcinonensis</name>
    <dbReference type="NCBI Taxonomy" id="198119"/>
    <lineage>
        <taxon>Bacteria</taxon>
        <taxon>Bacillati</taxon>
        <taxon>Bacillota</taxon>
        <taxon>Bacilli</taxon>
        <taxon>Bacillales</taxon>
        <taxon>Paenibacillaceae</taxon>
        <taxon>Paenibacillus</taxon>
    </lineage>
</organism>
<dbReference type="EMBL" id="QJSW01000019">
    <property type="protein sequence ID" value="PYE45522.1"/>
    <property type="molecule type" value="Genomic_DNA"/>
</dbReference>
<gene>
    <name evidence="2" type="ORF">DFQ00_11969</name>
</gene>
<dbReference type="Pfam" id="PF01955">
    <property type="entry name" value="CbiZ"/>
    <property type="match status" value="1"/>
</dbReference>
<dbReference type="AlphaFoldDB" id="A0A2V4VH61"/>
<dbReference type="InterPro" id="IPR052209">
    <property type="entry name" value="CbiZ"/>
</dbReference>
<proteinExistence type="predicted"/>